<keyword evidence="2" id="KW-0805">Transcription regulation</keyword>
<dbReference type="InterPro" id="IPR013011">
    <property type="entry name" value="PTS_EIIB_2"/>
</dbReference>
<dbReference type="Proteomes" id="UP000051735">
    <property type="component" value="Unassembled WGS sequence"/>
</dbReference>
<dbReference type="InterPro" id="IPR013196">
    <property type="entry name" value="HTH_11"/>
</dbReference>
<dbReference type="InterPro" id="IPR036390">
    <property type="entry name" value="WH_DNA-bd_sf"/>
</dbReference>
<accession>A0ABR5PQ11</accession>
<dbReference type="PROSITE" id="PS51099">
    <property type="entry name" value="PTS_EIIB_TYPE_2"/>
    <property type="match status" value="1"/>
</dbReference>
<keyword evidence="3" id="KW-0804">Transcription</keyword>
<dbReference type="Pfam" id="PF08279">
    <property type="entry name" value="HTH_11"/>
    <property type="match status" value="1"/>
</dbReference>
<comment type="caution">
    <text evidence="6">The sequence shown here is derived from an EMBL/GenBank/DDBJ whole genome shotgun (WGS) entry which is preliminary data.</text>
</comment>
<evidence type="ECO:0000259" key="5">
    <source>
        <dbReference type="PROSITE" id="PS51099"/>
    </source>
</evidence>
<dbReference type="PANTHER" id="PTHR30185:SF18">
    <property type="entry name" value="TRANSCRIPTIONAL REGULATOR MTLR"/>
    <property type="match status" value="1"/>
</dbReference>
<dbReference type="SUPFAM" id="SSF46785">
    <property type="entry name" value="Winged helix' DNA-binding domain"/>
    <property type="match status" value="1"/>
</dbReference>
<dbReference type="InterPro" id="IPR050661">
    <property type="entry name" value="BglG_antiterminators"/>
</dbReference>
<dbReference type="Gene3D" id="3.40.50.2300">
    <property type="match status" value="1"/>
</dbReference>
<dbReference type="CDD" id="cd05568">
    <property type="entry name" value="PTS_IIB_bgl_like"/>
    <property type="match status" value="1"/>
</dbReference>
<reference evidence="6 7" key="1">
    <citation type="journal article" date="2015" name="Genome Announc.">
        <title>Expanding the biotechnology potential of lactobacilli through comparative genomics of 213 strains and associated genera.</title>
        <authorList>
            <person name="Sun Z."/>
            <person name="Harris H.M."/>
            <person name="McCann A."/>
            <person name="Guo C."/>
            <person name="Argimon S."/>
            <person name="Zhang W."/>
            <person name="Yang X."/>
            <person name="Jeffery I.B."/>
            <person name="Cooney J.C."/>
            <person name="Kagawa T.F."/>
            <person name="Liu W."/>
            <person name="Song Y."/>
            <person name="Salvetti E."/>
            <person name="Wrobel A."/>
            <person name="Rasinkangas P."/>
            <person name="Parkhill J."/>
            <person name="Rea M.C."/>
            <person name="O'Sullivan O."/>
            <person name="Ritari J."/>
            <person name="Douillard F.P."/>
            <person name="Paul Ross R."/>
            <person name="Yang R."/>
            <person name="Briner A.E."/>
            <person name="Felis G.E."/>
            <person name="de Vos W.M."/>
            <person name="Barrangou R."/>
            <person name="Klaenhammer T.R."/>
            <person name="Caufield P.W."/>
            <person name="Cui Y."/>
            <person name="Zhang H."/>
            <person name="O'Toole P.W."/>
        </authorList>
    </citation>
    <scope>NUCLEOTIDE SEQUENCE [LARGE SCALE GENOMIC DNA]</scope>
    <source>
        <strain evidence="6 7">DSM 6629</strain>
    </source>
</reference>
<gene>
    <name evidence="6" type="ORF">FC44_GL001781</name>
</gene>
<dbReference type="EMBL" id="AZGN01000047">
    <property type="protein sequence ID" value="KRM32361.1"/>
    <property type="molecule type" value="Genomic_DNA"/>
</dbReference>
<evidence type="ECO:0000313" key="7">
    <source>
        <dbReference type="Proteomes" id="UP000051735"/>
    </source>
</evidence>
<name>A0ABR5PQ11_9LACO</name>
<dbReference type="SUPFAM" id="SSF52794">
    <property type="entry name" value="PTS system IIB component-like"/>
    <property type="match status" value="1"/>
</dbReference>
<evidence type="ECO:0000256" key="2">
    <source>
        <dbReference type="ARBA" id="ARBA00023015"/>
    </source>
</evidence>
<keyword evidence="7" id="KW-1185">Reference proteome</keyword>
<dbReference type="InterPro" id="IPR002178">
    <property type="entry name" value="PTS_EIIA_type-2_dom"/>
</dbReference>
<dbReference type="PROSITE" id="PS51094">
    <property type="entry name" value="PTS_EIIA_TYPE_2"/>
    <property type="match status" value="1"/>
</dbReference>
<evidence type="ECO:0000313" key="6">
    <source>
        <dbReference type="EMBL" id="KRM32361.1"/>
    </source>
</evidence>
<evidence type="ECO:0008006" key="8">
    <source>
        <dbReference type="Google" id="ProtNLM"/>
    </source>
</evidence>
<keyword evidence="1" id="KW-0808">Transferase</keyword>
<dbReference type="Pfam" id="PF00359">
    <property type="entry name" value="PTS_EIIA_2"/>
    <property type="match status" value="1"/>
</dbReference>
<sequence>MKLSKTMILTERQKDILSLLITSEEGISVKELENRLNVSRRTIYREFKELKDVLATDELNLVNKKRKYGVEGNKEALNKLILAVKKTKIQSSMSVERRENALAAILLLNDEPKKIIQFALDLNVSEATIQNDLDIVEKSLAEYKINLIRKKSVGVYVEASESERRQVLVGILLSEINDYDFFHYLNHTQLKSNNFFLQIISRDLLFETRKALTKSIIPNIELDSDHQLIELILIFAVSLTRIKAGFTIEKVDLEPGSLKYQGFVFRFMALITEKMALKVDQTDVTYLANKVMASDTKQTKLHYDSDYELAASIRVKNFVRIVSEKMQWNFQKNTTFVNRLTRHIIGLTQHRVTPLPNARIETLAGLSKRFAKLYTVIQQAWQQEFPTDKITSSEMQLLLLYFANEFTNFENHQQFNALVICENGIGTSAILKARLKQELPEIKQIKLSKVSDLVNIDLQKYDLILSTLELKGFSRSYQLVSPLLLDDEIIRIKNYLKDYERKYPLVNQPVFSSSKTKHATKELSKISIGTLFCADLVNSIKVQTLRYNATDLIAVVQECLVHTGRNLITKQLPVAKKILKRIQLAPVGIPNSHLALLHTSSHEIKRCTFMIFDLDNEIVLKSMDHNEIEVSRILLMLGPAELSDAEQEVMSLISSMIIMNDANLRLFTNGDQDQIKNAISSQYLQELKRKLE</sequence>
<feature type="domain" description="PTS EIIA type-2" evidence="4">
    <location>
        <begin position="530"/>
        <end position="682"/>
    </location>
</feature>
<dbReference type="PANTHER" id="PTHR30185">
    <property type="entry name" value="CRYPTIC BETA-GLUCOSIDE BGL OPERON ANTITERMINATOR"/>
    <property type="match status" value="1"/>
</dbReference>
<evidence type="ECO:0000256" key="3">
    <source>
        <dbReference type="ARBA" id="ARBA00023163"/>
    </source>
</evidence>
<dbReference type="InterPro" id="IPR036388">
    <property type="entry name" value="WH-like_DNA-bd_sf"/>
</dbReference>
<protein>
    <recommendedName>
        <fullName evidence="8">PTS system EIIA component</fullName>
    </recommendedName>
</protein>
<evidence type="ECO:0000256" key="1">
    <source>
        <dbReference type="ARBA" id="ARBA00022679"/>
    </source>
</evidence>
<evidence type="ECO:0000259" key="4">
    <source>
        <dbReference type="PROSITE" id="PS51094"/>
    </source>
</evidence>
<organism evidence="6 7">
    <name type="scientific">Lactobacillus intestinalis DSM 6629</name>
    <dbReference type="NCBI Taxonomy" id="1423761"/>
    <lineage>
        <taxon>Bacteria</taxon>
        <taxon>Bacillati</taxon>
        <taxon>Bacillota</taxon>
        <taxon>Bacilli</taxon>
        <taxon>Lactobacillales</taxon>
        <taxon>Lactobacillaceae</taxon>
        <taxon>Lactobacillus</taxon>
    </lineage>
</organism>
<proteinExistence type="predicted"/>
<dbReference type="InterPro" id="IPR016152">
    <property type="entry name" value="PTrfase/Anion_transptr"/>
</dbReference>
<dbReference type="Gene3D" id="3.40.930.10">
    <property type="entry name" value="Mannitol-specific EII, Chain A"/>
    <property type="match status" value="1"/>
</dbReference>
<dbReference type="SUPFAM" id="SSF55804">
    <property type="entry name" value="Phoshotransferase/anion transport protein"/>
    <property type="match status" value="1"/>
</dbReference>
<dbReference type="InterPro" id="IPR036095">
    <property type="entry name" value="PTS_EIIB-like_sf"/>
</dbReference>
<feature type="domain" description="PTS EIIB type-2" evidence="5">
    <location>
        <begin position="415"/>
        <end position="504"/>
    </location>
</feature>
<dbReference type="Gene3D" id="1.10.10.10">
    <property type="entry name" value="Winged helix-like DNA-binding domain superfamily/Winged helix DNA-binding domain"/>
    <property type="match status" value="1"/>
</dbReference>